<keyword evidence="6" id="KW-1185">Reference proteome</keyword>
<keyword evidence="3" id="KW-0732">Signal</keyword>
<dbReference type="OrthoDB" id="139813at2"/>
<protein>
    <submittedName>
        <fullName evidence="5">WD40 domain protein beta Propeller</fullName>
    </submittedName>
</protein>
<dbReference type="GO" id="GO:0006508">
    <property type="term" value="P:proteolysis"/>
    <property type="evidence" value="ECO:0007669"/>
    <property type="project" value="InterPro"/>
</dbReference>
<accession>D1C341</accession>
<dbReference type="PANTHER" id="PTHR36842:SF1">
    <property type="entry name" value="PROTEIN TOLB"/>
    <property type="match status" value="1"/>
</dbReference>
<dbReference type="HOGENOM" id="CLU_836525_0_0_0"/>
<dbReference type="KEGG" id="sti:Sthe_1223"/>
<reference evidence="5 6" key="2">
    <citation type="journal article" date="2010" name="Stand. Genomic Sci.">
        <title>Complete genome sequence of Desulfohalobium retbaense type strain (HR(100)).</title>
        <authorList>
            <person name="Spring S."/>
            <person name="Nolan M."/>
            <person name="Lapidus A."/>
            <person name="Glavina Del Rio T."/>
            <person name="Copeland A."/>
            <person name="Tice H."/>
            <person name="Cheng J.F."/>
            <person name="Lucas S."/>
            <person name="Land M."/>
            <person name="Chen F."/>
            <person name="Bruce D."/>
            <person name="Goodwin L."/>
            <person name="Pitluck S."/>
            <person name="Ivanova N."/>
            <person name="Mavromatis K."/>
            <person name="Mikhailova N."/>
            <person name="Pati A."/>
            <person name="Chen A."/>
            <person name="Palaniappan K."/>
            <person name="Hauser L."/>
            <person name="Chang Y.J."/>
            <person name="Jeffries C.D."/>
            <person name="Munk C."/>
            <person name="Kiss H."/>
            <person name="Chain P."/>
            <person name="Han C."/>
            <person name="Brettin T."/>
            <person name="Detter J.C."/>
            <person name="Schuler E."/>
            <person name="Goker M."/>
            <person name="Rohde M."/>
            <person name="Bristow J."/>
            <person name="Eisen J.A."/>
            <person name="Markowitz V."/>
            <person name="Hugenholtz P."/>
            <person name="Kyrpides N.C."/>
            <person name="Klenk H.P."/>
        </authorList>
    </citation>
    <scope>NUCLEOTIDE SEQUENCE [LARGE SCALE GENOMIC DNA]</scope>
    <source>
        <strain evidence="6">ATCC 49802 / DSM 20745 / S 6022</strain>
    </source>
</reference>
<evidence type="ECO:0000259" key="4">
    <source>
        <dbReference type="Pfam" id="PF00930"/>
    </source>
</evidence>
<feature type="domain" description="Dipeptidylpeptidase IV N-terminal" evidence="4">
    <location>
        <begin position="184"/>
        <end position="300"/>
    </location>
</feature>
<dbReference type="eggNOG" id="COG0823">
    <property type="taxonomic scope" value="Bacteria"/>
</dbReference>
<dbReference type="SUPFAM" id="SSF82171">
    <property type="entry name" value="DPP6 N-terminal domain-like"/>
    <property type="match status" value="2"/>
</dbReference>
<dbReference type="PANTHER" id="PTHR36842">
    <property type="entry name" value="PROTEIN TOLB HOMOLOG"/>
    <property type="match status" value="1"/>
</dbReference>
<dbReference type="InterPro" id="IPR002469">
    <property type="entry name" value="Peptidase_S9B_N"/>
</dbReference>
<dbReference type="Gene3D" id="2.120.10.30">
    <property type="entry name" value="TolB, C-terminal domain"/>
    <property type="match status" value="2"/>
</dbReference>
<feature type="chain" id="PRO_5003021441" evidence="3">
    <location>
        <begin position="29"/>
        <end position="332"/>
    </location>
</feature>
<dbReference type="Proteomes" id="UP000002027">
    <property type="component" value="Chromosome 1"/>
</dbReference>
<proteinExistence type="inferred from homology"/>
<evidence type="ECO:0000256" key="2">
    <source>
        <dbReference type="SAM" id="MobiDB-lite"/>
    </source>
</evidence>
<dbReference type="AlphaFoldDB" id="D1C341"/>
<feature type="signal peptide" evidence="3">
    <location>
        <begin position="1"/>
        <end position="28"/>
    </location>
</feature>
<dbReference type="Pfam" id="PF00930">
    <property type="entry name" value="DPPIV_N"/>
    <property type="match status" value="1"/>
</dbReference>
<comment type="similarity">
    <text evidence="1">Belongs to the TolB family.</text>
</comment>
<dbReference type="InParanoid" id="D1C341"/>
<evidence type="ECO:0000313" key="5">
    <source>
        <dbReference type="EMBL" id="ACZ38658.1"/>
    </source>
</evidence>
<dbReference type="InterPro" id="IPR011659">
    <property type="entry name" value="WD40"/>
</dbReference>
<dbReference type="Pfam" id="PF07676">
    <property type="entry name" value="PD40"/>
    <property type="match status" value="1"/>
</dbReference>
<dbReference type="EMBL" id="CP001823">
    <property type="protein sequence ID" value="ACZ38658.1"/>
    <property type="molecule type" value="Genomic_DNA"/>
</dbReference>
<gene>
    <name evidence="5" type="ordered locus">Sthe_1223</name>
</gene>
<dbReference type="InterPro" id="IPR011042">
    <property type="entry name" value="6-blade_b-propeller_TolB-like"/>
</dbReference>
<reference evidence="6" key="1">
    <citation type="submission" date="2009-11" db="EMBL/GenBank/DDBJ databases">
        <title>The complete chromosome 1 of Sphaerobacter thermophilus DSM 20745.</title>
        <authorList>
            <person name="Lucas S."/>
            <person name="Copeland A."/>
            <person name="Lapidus A."/>
            <person name="Glavina del Rio T."/>
            <person name="Dalin E."/>
            <person name="Tice H."/>
            <person name="Bruce D."/>
            <person name="Goodwin L."/>
            <person name="Pitluck S."/>
            <person name="Kyrpides N."/>
            <person name="Mavromatis K."/>
            <person name="Ivanova N."/>
            <person name="Mikhailova N."/>
            <person name="LaButti K.M."/>
            <person name="Clum A."/>
            <person name="Sun H.I."/>
            <person name="Brettin T."/>
            <person name="Detter J.C."/>
            <person name="Han C."/>
            <person name="Larimer F."/>
            <person name="Land M."/>
            <person name="Hauser L."/>
            <person name="Markowitz V."/>
            <person name="Cheng J.F."/>
            <person name="Hugenholtz P."/>
            <person name="Woyke T."/>
            <person name="Wu D."/>
            <person name="Steenblock K."/>
            <person name="Schneider S."/>
            <person name="Pukall R."/>
            <person name="Goeker M."/>
            <person name="Klenk H.P."/>
            <person name="Eisen J.A."/>
        </authorList>
    </citation>
    <scope>NUCLEOTIDE SEQUENCE [LARGE SCALE GENOMIC DNA]</scope>
    <source>
        <strain evidence="6">ATCC 49802 / DSM 20745 / S 6022</strain>
    </source>
</reference>
<organism evidence="5 6">
    <name type="scientific">Sphaerobacter thermophilus (strain ATCC 49802 / DSM 20745 / KCCM 41009 / NCIMB 13125 / S 6022)</name>
    <dbReference type="NCBI Taxonomy" id="479434"/>
    <lineage>
        <taxon>Bacteria</taxon>
        <taxon>Pseudomonadati</taxon>
        <taxon>Thermomicrobiota</taxon>
        <taxon>Thermomicrobia</taxon>
        <taxon>Sphaerobacterales</taxon>
        <taxon>Sphaerobacterineae</taxon>
        <taxon>Sphaerobacteraceae</taxon>
        <taxon>Sphaerobacter</taxon>
    </lineage>
</organism>
<evidence type="ECO:0000313" key="6">
    <source>
        <dbReference type="Proteomes" id="UP000002027"/>
    </source>
</evidence>
<name>D1C341_SPHTD</name>
<feature type="region of interest" description="Disordered" evidence="2">
    <location>
        <begin position="304"/>
        <end position="332"/>
    </location>
</feature>
<evidence type="ECO:0000256" key="3">
    <source>
        <dbReference type="SAM" id="SignalP"/>
    </source>
</evidence>
<dbReference type="PROSITE" id="PS51257">
    <property type="entry name" value="PROKAR_LIPOPROTEIN"/>
    <property type="match status" value="1"/>
</dbReference>
<sequence length="332" mass="36267">MTMQRWRRLLRAGLVLVALLGLAGIACGAPDPLLDDRDALGAAPTGRILFAQNGDIHVWDGSTTQITHVGDASYPRWSGDGSRFVFVRTGDAFSDLYIANADGSGMEQLTFYQPPIQPGTEAYIREAMWALDPVWSRAGDAIAFVSDRNTLKNFLWLMPAPGENPYQIQASTYNGENVEHPDFSPDGQRIVFAQRTTGENDLQRWTQLWVVDLNTEQLFPLVETNEGAYDPAWSPDGRWIAYTGRTGAENDIWVVPAEGGTPIRLTNFGNVRAPTWSPDGSWIAFLQTDGGSFKAVAAPFSVGEDGTPRLGEPQELFKGSGIDATSGLSWAP</sequence>
<evidence type="ECO:0000256" key="1">
    <source>
        <dbReference type="ARBA" id="ARBA00009820"/>
    </source>
</evidence>
<dbReference type="STRING" id="479434.Sthe_1223"/>